<organism evidence="3 4">
    <name type="scientific">Hymenolepis diminuta</name>
    <name type="common">Rat tapeworm</name>
    <dbReference type="NCBI Taxonomy" id="6216"/>
    <lineage>
        <taxon>Eukaryota</taxon>
        <taxon>Metazoa</taxon>
        <taxon>Spiralia</taxon>
        <taxon>Lophotrochozoa</taxon>
        <taxon>Platyhelminthes</taxon>
        <taxon>Cestoda</taxon>
        <taxon>Eucestoda</taxon>
        <taxon>Cyclophyllidea</taxon>
        <taxon>Hymenolepididae</taxon>
        <taxon>Hymenolepis</taxon>
    </lineage>
</organism>
<reference evidence="3 4" key="1">
    <citation type="submission" date="2019-07" db="EMBL/GenBank/DDBJ databases">
        <authorList>
            <person name="Jastrzebski P J."/>
            <person name="Paukszto L."/>
            <person name="Jastrzebski P J."/>
        </authorList>
    </citation>
    <scope>NUCLEOTIDE SEQUENCE [LARGE SCALE GENOMIC DNA]</scope>
    <source>
        <strain evidence="3 4">WMS-il1</strain>
    </source>
</reference>
<evidence type="ECO:0000256" key="2">
    <source>
        <dbReference type="SAM" id="MobiDB-lite"/>
    </source>
</evidence>
<dbReference type="SUPFAM" id="SSF57997">
    <property type="entry name" value="Tropomyosin"/>
    <property type="match status" value="1"/>
</dbReference>
<accession>A0A564YFC8</accession>
<evidence type="ECO:0000313" key="3">
    <source>
        <dbReference type="EMBL" id="VUZ45448.1"/>
    </source>
</evidence>
<evidence type="ECO:0000313" key="4">
    <source>
        <dbReference type="Proteomes" id="UP000321570"/>
    </source>
</evidence>
<keyword evidence="1" id="KW-0175">Coiled coil</keyword>
<name>A0A564YFC8_HYMDI</name>
<dbReference type="PRINTS" id="PR00194">
    <property type="entry name" value="TROPOMYOSIN"/>
</dbReference>
<proteinExistence type="predicted"/>
<feature type="compositionally biased region" description="Basic and acidic residues" evidence="2">
    <location>
        <begin position="214"/>
        <end position="228"/>
    </location>
</feature>
<gene>
    <name evidence="3" type="ORF">WMSIL1_LOCUS5559</name>
</gene>
<sequence length="237" mass="27654">MAGVRGAIQELRVQQTNLQADIEKIDAEIKQAQNENYELEQSKLSLKHRETLLMERIKKTEQQEKVKLDKIRKLQADFPSAYESLEGLNDAYDRQDKLLDELKEARELANKNDMMYEEVRKRLLHMEQSRDRMERRAVEKEAEALRLEQGFNDANSQVEVLRSKDLENGTDLMDQVAELQRKLDDAIRAAEITERNGNAFAKSIENLKQQITSQRKENENLQRERDQMNDVLNVAGP</sequence>
<protein>
    <submittedName>
        <fullName evidence="3">Uncharacterized protein</fullName>
    </submittedName>
</protein>
<keyword evidence="4" id="KW-1185">Reference proteome</keyword>
<dbReference type="AlphaFoldDB" id="A0A564YFC8"/>
<feature type="region of interest" description="Disordered" evidence="2">
    <location>
        <begin position="213"/>
        <end position="237"/>
    </location>
</feature>
<evidence type="ECO:0000256" key="1">
    <source>
        <dbReference type="ARBA" id="ARBA00023054"/>
    </source>
</evidence>
<dbReference type="InterPro" id="IPR000533">
    <property type="entry name" value="Tropomyosin"/>
</dbReference>
<dbReference type="EMBL" id="CABIJS010000177">
    <property type="protein sequence ID" value="VUZ45448.1"/>
    <property type="molecule type" value="Genomic_DNA"/>
</dbReference>
<dbReference type="Pfam" id="PF00261">
    <property type="entry name" value="Tropomyosin"/>
    <property type="match status" value="1"/>
</dbReference>
<dbReference type="Proteomes" id="UP000321570">
    <property type="component" value="Unassembled WGS sequence"/>
</dbReference>